<dbReference type="SUPFAM" id="SSF48452">
    <property type="entry name" value="TPR-like"/>
    <property type="match status" value="1"/>
</dbReference>
<dbReference type="InterPro" id="IPR050754">
    <property type="entry name" value="FKBP4/5/8-like"/>
</dbReference>
<dbReference type="SMART" id="SM00028">
    <property type="entry name" value="TPR"/>
    <property type="match status" value="3"/>
</dbReference>
<proteinExistence type="predicted"/>
<dbReference type="PANTHER" id="PTHR46512:SF1">
    <property type="entry name" value="PEPTIDYLPROLYL ISOMERASE"/>
    <property type="match status" value="1"/>
</dbReference>
<dbReference type="EMBL" id="BRYB01006471">
    <property type="protein sequence ID" value="GMI58438.1"/>
    <property type="molecule type" value="Genomic_DNA"/>
</dbReference>
<keyword evidence="3" id="KW-0472">Membrane</keyword>
<feature type="transmembrane region" description="Helical" evidence="3">
    <location>
        <begin position="505"/>
        <end position="538"/>
    </location>
</feature>
<dbReference type="InterPro" id="IPR019734">
    <property type="entry name" value="TPR_rpt"/>
</dbReference>
<dbReference type="PANTHER" id="PTHR46512">
    <property type="entry name" value="PEPTIDYLPROLYL ISOMERASE"/>
    <property type="match status" value="1"/>
</dbReference>
<keyword evidence="5" id="KW-1185">Reference proteome</keyword>
<keyword evidence="1" id="KW-0802">TPR repeat</keyword>
<evidence type="ECO:0000313" key="4">
    <source>
        <dbReference type="EMBL" id="GMI58438.1"/>
    </source>
</evidence>
<feature type="compositionally biased region" description="Acidic residues" evidence="2">
    <location>
        <begin position="443"/>
        <end position="455"/>
    </location>
</feature>
<dbReference type="Gene3D" id="1.25.40.10">
    <property type="entry name" value="Tetratricopeptide repeat domain"/>
    <property type="match status" value="1"/>
</dbReference>
<evidence type="ECO:0000313" key="5">
    <source>
        <dbReference type="Proteomes" id="UP001165060"/>
    </source>
</evidence>
<feature type="compositionally biased region" description="Basic and acidic residues" evidence="2">
    <location>
        <begin position="460"/>
        <end position="473"/>
    </location>
</feature>
<gene>
    <name evidence="4" type="ORF">TeGR_g11930</name>
</gene>
<reference evidence="4 5" key="1">
    <citation type="journal article" date="2023" name="Commun. Biol.">
        <title>Genome analysis of Parmales, the sister group of diatoms, reveals the evolutionary specialization of diatoms from phago-mixotrophs to photoautotrophs.</title>
        <authorList>
            <person name="Ban H."/>
            <person name="Sato S."/>
            <person name="Yoshikawa S."/>
            <person name="Yamada K."/>
            <person name="Nakamura Y."/>
            <person name="Ichinomiya M."/>
            <person name="Sato N."/>
            <person name="Blanc-Mathieu R."/>
            <person name="Endo H."/>
            <person name="Kuwata A."/>
            <person name="Ogata H."/>
        </authorList>
    </citation>
    <scope>NUCLEOTIDE SEQUENCE [LARGE SCALE GENOMIC DNA]</scope>
</reference>
<feature type="compositionally biased region" description="Acidic residues" evidence="2">
    <location>
        <begin position="398"/>
        <end position="419"/>
    </location>
</feature>
<dbReference type="Proteomes" id="UP001165060">
    <property type="component" value="Unassembled WGS sequence"/>
</dbReference>
<feature type="region of interest" description="Disordered" evidence="2">
    <location>
        <begin position="438"/>
        <end position="484"/>
    </location>
</feature>
<evidence type="ECO:0000256" key="2">
    <source>
        <dbReference type="SAM" id="MobiDB-lite"/>
    </source>
</evidence>
<keyword evidence="3" id="KW-1133">Transmembrane helix</keyword>
<protein>
    <submittedName>
        <fullName evidence="4">Uncharacterized protein</fullName>
    </submittedName>
</protein>
<sequence>MNPLAMAMQNPGAKKDEEISKLTREILSSESKLEEQRRINESLENKENAGGPADWTQSYASWDMWEDTDAMTSKISSDRSKQEDMIRQAQSMTGCGSHDKSAERRVNDMSMTEKLTHMGKFKEEGNSLYEEGQYARAAIKYKRSLIYFEYCFPESDEETKACDDIRLTCLSNSAACFLKLSNWDEVIEHCRQALKMDPGNVKALYRIAVAYRVKDKDSQSREAIDKAISLSPDDHHLRLERGKLKAKVRSDAANFKRVGDLMFRGGKTASSAEVETTSSAESSSAETSAADTSEAAQDTRDAAAAAASDAFTSSQFVSADSDLLNPVHGDKELKLDDMFVPVLPDIGTAEGQIAKLSGINLMDATTLRNVATADRKKKGVLTWAFRHPVSCECAAPDIEVEDSDGESDGEDDESEEEIDESKLIITDDSTMVLGAKVEKREQEEEEEVTEEEEEVAPVPAKEDEEYRGKRSYDDDVDNVFDKTPAPAVDYDERLKTAKRSMDIGIFIAAAAILFLGLIKAGVGPAPLCMLGAVVGVLAEKRLSKAKQD</sequence>
<keyword evidence="3" id="KW-0812">Transmembrane</keyword>
<feature type="region of interest" description="Disordered" evidence="2">
    <location>
        <begin position="396"/>
        <end position="421"/>
    </location>
</feature>
<evidence type="ECO:0000256" key="3">
    <source>
        <dbReference type="SAM" id="Phobius"/>
    </source>
</evidence>
<feature type="region of interest" description="Disordered" evidence="2">
    <location>
        <begin position="269"/>
        <end position="300"/>
    </location>
</feature>
<comment type="caution">
    <text evidence="4">The sequence shown here is derived from an EMBL/GenBank/DDBJ whole genome shotgun (WGS) entry which is preliminary data.</text>
</comment>
<feature type="region of interest" description="Disordered" evidence="2">
    <location>
        <begin position="26"/>
        <end position="54"/>
    </location>
</feature>
<evidence type="ECO:0000256" key="1">
    <source>
        <dbReference type="PROSITE-ProRule" id="PRU00339"/>
    </source>
</evidence>
<accession>A0ABQ6NF31</accession>
<dbReference type="PROSITE" id="PS50005">
    <property type="entry name" value="TPR"/>
    <property type="match status" value="1"/>
</dbReference>
<feature type="repeat" description="TPR" evidence="1">
    <location>
        <begin position="201"/>
        <end position="234"/>
    </location>
</feature>
<dbReference type="InterPro" id="IPR011990">
    <property type="entry name" value="TPR-like_helical_dom_sf"/>
</dbReference>
<organism evidence="4 5">
    <name type="scientific">Tetraparma gracilis</name>
    <dbReference type="NCBI Taxonomy" id="2962635"/>
    <lineage>
        <taxon>Eukaryota</taxon>
        <taxon>Sar</taxon>
        <taxon>Stramenopiles</taxon>
        <taxon>Ochrophyta</taxon>
        <taxon>Bolidophyceae</taxon>
        <taxon>Parmales</taxon>
        <taxon>Triparmaceae</taxon>
        <taxon>Tetraparma</taxon>
    </lineage>
</organism>
<feature type="compositionally biased region" description="Basic and acidic residues" evidence="2">
    <location>
        <begin position="31"/>
        <end position="47"/>
    </location>
</feature>
<name>A0ABQ6NF31_9STRA</name>